<evidence type="ECO:0000313" key="1">
    <source>
        <dbReference type="EMBL" id="AQX00460.1"/>
    </source>
</evidence>
<evidence type="ECO:0000313" key="2">
    <source>
        <dbReference type="Proteomes" id="UP000190848"/>
    </source>
</evidence>
<gene>
    <name evidence="1" type="ORF">BBD32_02755</name>
</gene>
<organism evidence="1 2">
    <name type="scientific">Elizabethkingia anophelis</name>
    <dbReference type="NCBI Taxonomy" id="1117645"/>
    <lineage>
        <taxon>Bacteria</taxon>
        <taxon>Pseudomonadati</taxon>
        <taxon>Bacteroidota</taxon>
        <taxon>Flavobacteriia</taxon>
        <taxon>Flavobacteriales</taxon>
        <taxon>Weeksellaceae</taxon>
        <taxon>Elizabethkingia</taxon>
    </lineage>
</organism>
<dbReference type="Proteomes" id="UP000190848">
    <property type="component" value="Chromosome"/>
</dbReference>
<evidence type="ECO:0008006" key="3">
    <source>
        <dbReference type="Google" id="ProtNLM"/>
    </source>
</evidence>
<name>A0AAU8UQJ5_9FLAO</name>
<reference evidence="1 2" key="1">
    <citation type="submission" date="2016-07" db="EMBL/GenBank/DDBJ databases">
        <title>Revisiting the taxonomy of the Elizabethkingia Genus using Whole-Genome Sequencing, Optical Mapping, and MALDI-TOF, along with proposal of three novel Elizabethkingia species: Elizabethkingia bruuniana sp. nov., Elizabethkingia ursingii sp. nov., and Elizabethkingia occulta sp. nov.</title>
        <authorList>
            <person name="Nicholson A.C."/>
        </authorList>
    </citation>
    <scope>NUCLEOTIDE SEQUENCE [LARGE SCALE GENOMIC DNA]</scope>
    <source>
        <strain evidence="1 2">F3201</strain>
    </source>
</reference>
<protein>
    <recommendedName>
        <fullName evidence="3">Phage protein</fullName>
    </recommendedName>
</protein>
<dbReference type="RefSeq" id="WP_078395162.1">
    <property type="nucleotide sequence ID" value="NZ_CP016374.1"/>
</dbReference>
<sequence>MYTKIKTYQDWENNFDGDLDKYLGKSPCEIDEELFLYLAEVVPPQYSGGDFLQTGESSFEEYGVDYYSTCSNFGGKYYFLGILPEFKQ</sequence>
<proteinExistence type="predicted"/>
<accession>A0AAU8UQJ5</accession>
<dbReference type="AlphaFoldDB" id="A0AAU8UQJ5"/>
<dbReference type="EMBL" id="CP016374">
    <property type="protein sequence ID" value="AQX00460.1"/>
    <property type="molecule type" value="Genomic_DNA"/>
</dbReference>